<evidence type="ECO:0000313" key="3">
    <source>
        <dbReference type="EMBL" id="GLI27624.1"/>
    </source>
</evidence>
<name>A0A9W6CYI5_9MICO</name>
<gene>
    <name evidence="3" type="ORF">ARHIZOSPH14_18660</name>
</gene>
<dbReference type="AlphaFoldDB" id="A0A9W6CYI5"/>
<proteinExistence type="predicted"/>
<feature type="region of interest" description="Disordered" evidence="1">
    <location>
        <begin position="1"/>
        <end position="25"/>
    </location>
</feature>
<comment type="caution">
    <text evidence="3">The sequence shown here is derived from an EMBL/GenBank/DDBJ whole genome shotgun (WGS) entry which is preliminary data.</text>
</comment>
<dbReference type="Proteomes" id="UP001144396">
    <property type="component" value="Unassembled WGS sequence"/>
</dbReference>
<evidence type="ECO:0000256" key="1">
    <source>
        <dbReference type="SAM" id="MobiDB-lite"/>
    </source>
</evidence>
<dbReference type="EMBL" id="BSDP01000001">
    <property type="protein sequence ID" value="GLI27624.1"/>
    <property type="molecule type" value="Genomic_DNA"/>
</dbReference>
<feature type="transmembrane region" description="Helical" evidence="2">
    <location>
        <begin position="80"/>
        <end position="101"/>
    </location>
</feature>
<keyword evidence="2" id="KW-0472">Membrane</keyword>
<feature type="compositionally biased region" description="Low complexity" evidence="1">
    <location>
        <begin position="10"/>
        <end position="25"/>
    </location>
</feature>
<evidence type="ECO:0000313" key="4">
    <source>
        <dbReference type="Proteomes" id="UP001144396"/>
    </source>
</evidence>
<reference evidence="3" key="1">
    <citation type="submission" date="2022-12" db="EMBL/GenBank/DDBJ databases">
        <title>Reference genome sequencing for broad-spectrum identification of bacterial and archaeal isolates by mass spectrometry.</title>
        <authorList>
            <person name="Sekiguchi Y."/>
            <person name="Tourlousse D.M."/>
        </authorList>
    </citation>
    <scope>NUCLEOTIDE SEQUENCE</scope>
    <source>
        <strain evidence="3">14</strain>
    </source>
</reference>
<dbReference type="RefSeq" id="WP_281884319.1">
    <property type="nucleotide sequence ID" value="NZ_BSDP01000001.1"/>
</dbReference>
<organism evidence="3 4">
    <name type="scientific">Agromyces rhizosphaerae</name>
    <dbReference type="NCBI Taxonomy" id="88374"/>
    <lineage>
        <taxon>Bacteria</taxon>
        <taxon>Bacillati</taxon>
        <taxon>Actinomycetota</taxon>
        <taxon>Actinomycetes</taxon>
        <taxon>Micrococcales</taxon>
        <taxon>Microbacteriaceae</taxon>
        <taxon>Agromyces</taxon>
    </lineage>
</organism>
<sequence>MEDTTTEDSQQQPKSEPAAKAAPADQAASRPGAGHVVATLLLLALFLVATGTVSLGGVFLPSFTEDCITEAACDRVVIGWGSLLAIFGPWLVALVVVIWTTVRMLRRRAARRLPILGIFVNLALFAVGLWLAASGVG</sequence>
<feature type="transmembrane region" description="Helical" evidence="2">
    <location>
        <begin position="113"/>
        <end position="133"/>
    </location>
</feature>
<evidence type="ECO:0000256" key="2">
    <source>
        <dbReference type="SAM" id="Phobius"/>
    </source>
</evidence>
<protein>
    <submittedName>
        <fullName evidence="3">Uncharacterized protein</fullName>
    </submittedName>
</protein>
<keyword evidence="4" id="KW-1185">Reference proteome</keyword>
<keyword evidence="2" id="KW-1133">Transmembrane helix</keyword>
<feature type="transmembrane region" description="Helical" evidence="2">
    <location>
        <begin position="36"/>
        <end position="60"/>
    </location>
</feature>
<keyword evidence="2" id="KW-0812">Transmembrane</keyword>
<accession>A0A9W6CYI5</accession>